<gene>
    <name evidence="1" type="ORF">E1298_46885</name>
</gene>
<reference evidence="1 2" key="1">
    <citation type="submission" date="2019-03" db="EMBL/GenBank/DDBJ databases">
        <title>Draft genome sequences of novel Actinobacteria.</title>
        <authorList>
            <person name="Sahin N."/>
            <person name="Ay H."/>
            <person name="Saygin H."/>
        </authorList>
    </citation>
    <scope>NUCLEOTIDE SEQUENCE [LARGE SCALE GENOMIC DNA]</scope>
    <source>
        <strain evidence="1 2">H3C3</strain>
    </source>
</reference>
<comment type="caution">
    <text evidence="1">The sequence shown here is derived from an EMBL/GenBank/DDBJ whole genome shotgun (WGS) entry which is preliminary data.</text>
</comment>
<sequence>MVASFAMTSYPAQAYIWLGDAEQGDLQKAERYAQSALALQATAPKRKAIARIDLGIILAQTGEPEEAAALGCKALTTPRLVSSVRIHAANLNDVLTSRYPELPAVRDFGEALRQVRPIG</sequence>
<dbReference type="Pfam" id="PF13424">
    <property type="entry name" value="TPR_12"/>
    <property type="match status" value="1"/>
</dbReference>
<evidence type="ECO:0000313" key="1">
    <source>
        <dbReference type="EMBL" id="TDD58945.1"/>
    </source>
</evidence>
<keyword evidence="2" id="KW-1185">Reference proteome</keyword>
<protein>
    <submittedName>
        <fullName evidence="1">Tetratricopeptide repeat protein</fullName>
    </submittedName>
</protein>
<accession>A0A4R4ZK85</accession>
<dbReference type="AlphaFoldDB" id="A0A4R4ZK85"/>
<proteinExistence type="predicted"/>
<dbReference type="Proteomes" id="UP000294513">
    <property type="component" value="Unassembled WGS sequence"/>
</dbReference>
<organism evidence="1 2">
    <name type="scientific">Actinomadura rubrisoli</name>
    <dbReference type="NCBI Taxonomy" id="2530368"/>
    <lineage>
        <taxon>Bacteria</taxon>
        <taxon>Bacillati</taxon>
        <taxon>Actinomycetota</taxon>
        <taxon>Actinomycetes</taxon>
        <taxon>Streptosporangiales</taxon>
        <taxon>Thermomonosporaceae</taxon>
        <taxon>Actinomadura</taxon>
    </lineage>
</organism>
<dbReference type="EMBL" id="SMKU01000689">
    <property type="protein sequence ID" value="TDD58945.1"/>
    <property type="molecule type" value="Genomic_DNA"/>
</dbReference>
<dbReference type="Gene3D" id="1.25.40.10">
    <property type="entry name" value="Tetratricopeptide repeat domain"/>
    <property type="match status" value="1"/>
</dbReference>
<evidence type="ECO:0000313" key="2">
    <source>
        <dbReference type="Proteomes" id="UP000294513"/>
    </source>
</evidence>
<name>A0A4R4ZK85_9ACTN</name>
<dbReference type="InterPro" id="IPR011990">
    <property type="entry name" value="TPR-like_helical_dom_sf"/>
</dbReference>
<dbReference type="SUPFAM" id="SSF48452">
    <property type="entry name" value="TPR-like"/>
    <property type="match status" value="1"/>
</dbReference>